<evidence type="ECO:0000313" key="2">
    <source>
        <dbReference type="Proteomes" id="UP001055811"/>
    </source>
</evidence>
<keyword evidence="2" id="KW-1185">Reference proteome</keyword>
<gene>
    <name evidence="1" type="ORF">L2E82_31035</name>
</gene>
<dbReference type="EMBL" id="CM042013">
    <property type="protein sequence ID" value="KAI3740567.1"/>
    <property type="molecule type" value="Genomic_DNA"/>
</dbReference>
<accession>A0ACB9D1X7</accession>
<protein>
    <submittedName>
        <fullName evidence="1">Uncharacterized protein</fullName>
    </submittedName>
</protein>
<proteinExistence type="predicted"/>
<name>A0ACB9D1X7_CICIN</name>
<reference evidence="2" key="1">
    <citation type="journal article" date="2022" name="Mol. Ecol. Resour.">
        <title>The genomes of chicory, endive, great burdock and yacon provide insights into Asteraceae palaeo-polyploidization history and plant inulin production.</title>
        <authorList>
            <person name="Fan W."/>
            <person name="Wang S."/>
            <person name="Wang H."/>
            <person name="Wang A."/>
            <person name="Jiang F."/>
            <person name="Liu H."/>
            <person name="Zhao H."/>
            <person name="Xu D."/>
            <person name="Zhang Y."/>
        </authorList>
    </citation>
    <scope>NUCLEOTIDE SEQUENCE [LARGE SCALE GENOMIC DNA]</scope>
    <source>
        <strain evidence="2">cv. Punajuju</strain>
    </source>
</reference>
<dbReference type="Proteomes" id="UP001055811">
    <property type="component" value="Linkage Group LG05"/>
</dbReference>
<reference evidence="1 2" key="2">
    <citation type="journal article" date="2022" name="Mol. Ecol. Resour.">
        <title>The genomes of chicory, endive, great burdock and yacon provide insights into Asteraceae paleo-polyploidization history and plant inulin production.</title>
        <authorList>
            <person name="Fan W."/>
            <person name="Wang S."/>
            <person name="Wang H."/>
            <person name="Wang A."/>
            <person name="Jiang F."/>
            <person name="Liu H."/>
            <person name="Zhao H."/>
            <person name="Xu D."/>
            <person name="Zhang Y."/>
        </authorList>
    </citation>
    <scope>NUCLEOTIDE SEQUENCE [LARGE SCALE GENOMIC DNA]</scope>
    <source>
        <strain evidence="2">cv. Punajuju</strain>
        <tissue evidence="1">Leaves</tissue>
    </source>
</reference>
<comment type="caution">
    <text evidence="1">The sequence shown here is derived from an EMBL/GenBank/DDBJ whole genome shotgun (WGS) entry which is preliminary data.</text>
</comment>
<evidence type="ECO:0000313" key="1">
    <source>
        <dbReference type="EMBL" id="KAI3740567.1"/>
    </source>
</evidence>
<organism evidence="1 2">
    <name type="scientific">Cichorium intybus</name>
    <name type="common">Chicory</name>
    <dbReference type="NCBI Taxonomy" id="13427"/>
    <lineage>
        <taxon>Eukaryota</taxon>
        <taxon>Viridiplantae</taxon>
        <taxon>Streptophyta</taxon>
        <taxon>Embryophyta</taxon>
        <taxon>Tracheophyta</taxon>
        <taxon>Spermatophyta</taxon>
        <taxon>Magnoliopsida</taxon>
        <taxon>eudicotyledons</taxon>
        <taxon>Gunneridae</taxon>
        <taxon>Pentapetalae</taxon>
        <taxon>asterids</taxon>
        <taxon>campanulids</taxon>
        <taxon>Asterales</taxon>
        <taxon>Asteraceae</taxon>
        <taxon>Cichorioideae</taxon>
        <taxon>Cichorieae</taxon>
        <taxon>Cichoriinae</taxon>
        <taxon>Cichorium</taxon>
    </lineage>
</organism>
<sequence length="125" mass="13778">MASSKSGTVDQDVMDTVIGFHTANDVWRKLKTTYSTPVATPITTSPSTKDQAEYLTLYRATLNGDSEKAQEIFNNDKDALTAKLNDDNETPLYVAIGTMKNIKFVENLLKEITPESLPISQPGHN</sequence>